<dbReference type="OrthoDB" id="409750at2759"/>
<feature type="region of interest" description="Disordered" evidence="1">
    <location>
        <begin position="64"/>
        <end position="105"/>
    </location>
</feature>
<evidence type="ECO:0000256" key="1">
    <source>
        <dbReference type="SAM" id="MobiDB-lite"/>
    </source>
</evidence>
<feature type="compositionally biased region" description="Basic and acidic residues" evidence="1">
    <location>
        <begin position="71"/>
        <end position="86"/>
    </location>
</feature>
<name>A0A1Q9C822_SYMMI</name>
<gene>
    <name evidence="2" type="ORF">AK812_SmicGene40689</name>
</gene>
<accession>A0A1Q9C822</accession>
<proteinExistence type="predicted"/>
<reference evidence="2 3" key="1">
    <citation type="submission" date="2016-02" db="EMBL/GenBank/DDBJ databases">
        <title>Genome analysis of coral dinoflagellate symbionts highlights evolutionary adaptations to a symbiotic lifestyle.</title>
        <authorList>
            <person name="Aranda M."/>
            <person name="Li Y."/>
            <person name="Liew Y.J."/>
            <person name="Baumgarten S."/>
            <person name="Simakov O."/>
            <person name="Wilson M."/>
            <person name="Piel J."/>
            <person name="Ashoor H."/>
            <person name="Bougouffa S."/>
            <person name="Bajic V.B."/>
            <person name="Ryu T."/>
            <person name="Ravasi T."/>
            <person name="Bayer T."/>
            <person name="Micklem G."/>
            <person name="Kim H."/>
            <person name="Bhak J."/>
            <person name="Lajeunesse T.C."/>
            <person name="Voolstra C.R."/>
        </authorList>
    </citation>
    <scope>NUCLEOTIDE SEQUENCE [LARGE SCALE GENOMIC DNA]</scope>
    <source>
        <strain evidence="2 3">CCMP2467</strain>
    </source>
</reference>
<keyword evidence="3" id="KW-1185">Reference proteome</keyword>
<comment type="caution">
    <text evidence="2">The sequence shown here is derived from an EMBL/GenBank/DDBJ whole genome shotgun (WGS) entry which is preliminary data.</text>
</comment>
<dbReference type="AlphaFoldDB" id="A0A1Q9C822"/>
<evidence type="ECO:0000313" key="3">
    <source>
        <dbReference type="Proteomes" id="UP000186817"/>
    </source>
</evidence>
<protein>
    <submittedName>
        <fullName evidence="2">Uncharacterized protein</fullName>
    </submittedName>
</protein>
<dbReference type="Proteomes" id="UP000186817">
    <property type="component" value="Unassembled WGS sequence"/>
</dbReference>
<evidence type="ECO:0000313" key="2">
    <source>
        <dbReference type="EMBL" id="OLP79068.1"/>
    </source>
</evidence>
<organism evidence="2 3">
    <name type="scientific">Symbiodinium microadriaticum</name>
    <name type="common">Dinoflagellate</name>
    <name type="synonym">Zooxanthella microadriatica</name>
    <dbReference type="NCBI Taxonomy" id="2951"/>
    <lineage>
        <taxon>Eukaryota</taxon>
        <taxon>Sar</taxon>
        <taxon>Alveolata</taxon>
        <taxon>Dinophyceae</taxon>
        <taxon>Suessiales</taxon>
        <taxon>Symbiodiniaceae</taxon>
        <taxon>Symbiodinium</taxon>
    </lineage>
</organism>
<sequence length="152" mass="17410">MRWGDGSGLKARARQDETLGEVLNDVSMQRSWCSVGCSADISEGLQLAWRPRNYKLPFTKVRKGIPQDAPPEVRDAYMEKNRDMQRRTKSKLMTRMAELEGTPVDPRELNRRSVMIVDAAEEETQVEEDIDFTDQFAEAEQPMLAMEPMEGQ</sequence>
<dbReference type="EMBL" id="LSRX01001530">
    <property type="protein sequence ID" value="OLP79068.1"/>
    <property type="molecule type" value="Genomic_DNA"/>
</dbReference>